<protein>
    <submittedName>
        <fullName evidence="2">Uncharacterized protein</fullName>
    </submittedName>
</protein>
<comment type="caution">
    <text evidence="2">The sequence shown here is derived from an EMBL/GenBank/DDBJ whole genome shotgun (WGS) entry which is preliminary data.</text>
</comment>
<organism evidence="2 3">
    <name type="scientific">Phytophthora pseudosyringae</name>
    <dbReference type="NCBI Taxonomy" id="221518"/>
    <lineage>
        <taxon>Eukaryota</taxon>
        <taxon>Sar</taxon>
        <taxon>Stramenopiles</taxon>
        <taxon>Oomycota</taxon>
        <taxon>Peronosporomycetes</taxon>
        <taxon>Peronosporales</taxon>
        <taxon>Peronosporaceae</taxon>
        <taxon>Phytophthora</taxon>
    </lineage>
</organism>
<feature type="region of interest" description="Disordered" evidence="1">
    <location>
        <begin position="1"/>
        <end position="22"/>
    </location>
</feature>
<evidence type="ECO:0000313" key="3">
    <source>
        <dbReference type="Proteomes" id="UP000694044"/>
    </source>
</evidence>
<evidence type="ECO:0000256" key="1">
    <source>
        <dbReference type="SAM" id="MobiDB-lite"/>
    </source>
</evidence>
<reference evidence="2" key="1">
    <citation type="submission" date="2021-02" db="EMBL/GenBank/DDBJ databases">
        <authorList>
            <person name="Palmer J.M."/>
        </authorList>
    </citation>
    <scope>NUCLEOTIDE SEQUENCE</scope>
    <source>
        <strain evidence="2">SCRP734</strain>
    </source>
</reference>
<dbReference type="AlphaFoldDB" id="A0A8T1VIN0"/>
<proteinExistence type="predicted"/>
<accession>A0A8T1VIN0</accession>
<gene>
    <name evidence="2" type="ORF">PHYPSEUDO_006496</name>
</gene>
<dbReference type="EMBL" id="JAGDFM010000263">
    <property type="protein sequence ID" value="KAG7381062.1"/>
    <property type="molecule type" value="Genomic_DNA"/>
</dbReference>
<name>A0A8T1VIN0_9STRA</name>
<evidence type="ECO:0000313" key="2">
    <source>
        <dbReference type="EMBL" id="KAG7381062.1"/>
    </source>
</evidence>
<sequence length="108" mass="11728">MWRAQAPAEPDPDPSSTCQQSEICDGESVGDVHFDRVLDARSSIVLYRDDTLGGGGPVMYGSTNTRPVLVSSSVRGGEQRAVVGVASPWHRHFLIPARRMGSDQFDAR</sequence>
<keyword evidence="3" id="KW-1185">Reference proteome</keyword>
<dbReference type="Proteomes" id="UP000694044">
    <property type="component" value="Unassembled WGS sequence"/>
</dbReference>